<keyword evidence="8 11" id="KW-0520">NAD</keyword>
<comment type="cofactor">
    <cofactor evidence="1 11">
        <name>FAD</name>
        <dbReference type="ChEBI" id="CHEBI:57692"/>
    </cofactor>
</comment>
<evidence type="ECO:0000256" key="1">
    <source>
        <dbReference type="ARBA" id="ARBA00001974"/>
    </source>
</evidence>
<dbReference type="PROSITE" id="PS01281">
    <property type="entry name" value="GIDA_2"/>
    <property type="match status" value="1"/>
</dbReference>
<sequence length="620" mass="68764">MFQEYDVIVVGAGHAGCEAAAAAATMGSSVLLITMNMHTIAQMSCNPAMGGVAKGQIVREIDALGGQSGIVSDRTMIQFRMLNLSKGPAMWSPRCQSDRALFAQEWRNILEQNPNVDFWQDTAKEVIIEDGKARGVKTSLGIEIRSKAVVLTNGTFLNGLIHIGEKNFGGGRTGEKSATGLTEQLVSLGFQAGRMKTGTPPRVDGRSLDYSKMEEQPGDENPAKFSYTDTKPLAKQRSCWITYTNSEVHEVLRTGFEKSPMFSGRIKGLGPRYCPSVEDKINRFADKDRHQIFVEPEGWDTVEVYVNGFSTSLPEDVQYAALRKIPGFENAKMFRPGYAIEYDYFPPTQLKSTLETHLVADLFFAGQINGTTGYEEAACQGLMAGINAHRNVHALSPFVLKRSEAYIGVLIDDLINKGTEEPYRMFTSRAEYRTLLRQDNADIRLTEKGYEIGLADELRLENVRTKIRETGEIIDLMSATKLSPAEINDALEAMGTAQIREKMSVAHILRRPQVSIDALIRSNLTVAALLANYAEDSVHQAEISLKYDSYIEKEMLLVEKMNKLENLSIVDNFNYDVVTSLSFEGREKLKRTRPSTIGQASRISGVSPSDISVLMLFIGR</sequence>
<comment type="subunit">
    <text evidence="9 11">Homodimer. Heterotetramer of two MnmE and two MnmG subunits.</text>
</comment>
<dbReference type="PANTHER" id="PTHR11806:SF0">
    <property type="entry name" value="PROTEIN MTO1 HOMOLOG, MITOCHONDRIAL"/>
    <property type="match status" value="1"/>
</dbReference>
<evidence type="ECO:0000256" key="3">
    <source>
        <dbReference type="ARBA" id="ARBA00007653"/>
    </source>
</evidence>
<keyword evidence="11" id="KW-0963">Cytoplasm</keyword>
<dbReference type="InterPro" id="IPR002218">
    <property type="entry name" value="MnmG-rel"/>
</dbReference>
<comment type="subcellular location">
    <subcellularLocation>
        <location evidence="11">Cytoplasm</location>
    </subcellularLocation>
</comment>
<dbReference type="SUPFAM" id="SSF51905">
    <property type="entry name" value="FAD/NAD(P)-binding domain"/>
    <property type="match status" value="1"/>
</dbReference>
<dbReference type="SMART" id="SM01228">
    <property type="entry name" value="GIDA_assoc_3"/>
    <property type="match status" value="1"/>
</dbReference>
<keyword evidence="15" id="KW-1185">Reference proteome</keyword>
<proteinExistence type="inferred from homology"/>
<evidence type="ECO:0000259" key="13">
    <source>
        <dbReference type="SMART" id="SM01228"/>
    </source>
</evidence>
<comment type="caution">
    <text evidence="11">Lacks conserved residue(s) required for the propagation of feature annotation.</text>
</comment>
<dbReference type="InterPro" id="IPR049312">
    <property type="entry name" value="GIDA_C_N"/>
</dbReference>
<accession>A0ABX7IAK2</accession>
<evidence type="ECO:0000256" key="12">
    <source>
        <dbReference type="SAM" id="MobiDB-lite"/>
    </source>
</evidence>
<dbReference type="InterPro" id="IPR004416">
    <property type="entry name" value="MnmG"/>
</dbReference>
<dbReference type="Gene3D" id="3.50.50.60">
    <property type="entry name" value="FAD/NAD(P)-binding domain"/>
    <property type="match status" value="2"/>
</dbReference>
<feature type="compositionally biased region" description="Basic and acidic residues" evidence="12">
    <location>
        <begin position="203"/>
        <end position="215"/>
    </location>
</feature>
<dbReference type="Pfam" id="PF13932">
    <property type="entry name" value="SAM_GIDA_C"/>
    <property type="match status" value="1"/>
</dbReference>
<evidence type="ECO:0000256" key="7">
    <source>
        <dbReference type="ARBA" id="ARBA00022827"/>
    </source>
</evidence>
<feature type="domain" description="tRNA uridine 5-carboxymethylaminomethyl modification enzyme C-terminal subdomain" evidence="13">
    <location>
        <begin position="545"/>
        <end position="616"/>
    </location>
</feature>
<dbReference type="InterPro" id="IPR044920">
    <property type="entry name" value="MnmG_C_subdom_sf"/>
</dbReference>
<comment type="function">
    <text evidence="2 11">NAD-binding protein involved in the addition of a carboxymethylaminomethyl (cmnm) group at the wobble position (U34) of certain tRNAs, forming tRNA-cmnm(5)s(2)U34.</text>
</comment>
<organism evidence="14 15">
    <name type="scientific">Dyadobacter sandarakinus</name>
    <dbReference type="NCBI Taxonomy" id="2747268"/>
    <lineage>
        <taxon>Bacteria</taxon>
        <taxon>Pseudomonadati</taxon>
        <taxon>Bacteroidota</taxon>
        <taxon>Cytophagia</taxon>
        <taxon>Cytophagales</taxon>
        <taxon>Spirosomataceae</taxon>
        <taxon>Dyadobacter</taxon>
    </lineage>
</organism>
<keyword evidence="7 11" id="KW-0274">FAD</keyword>
<evidence type="ECO:0000256" key="6">
    <source>
        <dbReference type="ARBA" id="ARBA00022694"/>
    </source>
</evidence>
<dbReference type="Gene3D" id="1.10.150.570">
    <property type="entry name" value="GidA associated domain, C-terminal subdomain"/>
    <property type="match status" value="1"/>
</dbReference>
<feature type="region of interest" description="Disordered" evidence="12">
    <location>
        <begin position="193"/>
        <end position="227"/>
    </location>
</feature>
<comment type="similarity">
    <text evidence="3 11">Belongs to the MnmG family.</text>
</comment>
<evidence type="ECO:0000256" key="2">
    <source>
        <dbReference type="ARBA" id="ARBA00003717"/>
    </source>
</evidence>
<name>A0ABX7IAK2_9BACT</name>
<dbReference type="InterPro" id="IPR026904">
    <property type="entry name" value="MnmG_C"/>
</dbReference>
<dbReference type="InterPro" id="IPR040131">
    <property type="entry name" value="MnmG_N"/>
</dbReference>
<dbReference type="Proteomes" id="UP000612680">
    <property type="component" value="Chromosome"/>
</dbReference>
<dbReference type="InterPro" id="IPR020595">
    <property type="entry name" value="MnmG-rel_CS"/>
</dbReference>
<dbReference type="HAMAP" id="MF_00129">
    <property type="entry name" value="MnmG_GidA"/>
    <property type="match status" value="1"/>
</dbReference>
<evidence type="ECO:0000256" key="8">
    <source>
        <dbReference type="ARBA" id="ARBA00023027"/>
    </source>
</evidence>
<feature type="binding site" evidence="11">
    <location>
        <begin position="11"/>
        <end position="16"/>
    </location>
    <ligand>
        <name>FAD</name>
        <dbReference type="ChEBI" id="CHEBI:57692"/>
    </ligand>
</feature>
<gene>
    <name evidence="11 14" type="primary">mnmG</name>
    <name evidence="11" type="synonym">gidA</name>
    <name evidence="14" type="ORF">HWI92_18965</name>
</gene>
<evidence type="ECO:0000313" key="15">
    <source>
        <dbReference type="Proteomes" id="UP000612680"/>
    </source>
</evidence>
<dbReference type="PROSITE" id="PS01280">
    <property type="entry name" value="GIDA_1"/>
    <property type="match status" value="1"/>
</dbReference>
<keyword evidence="5 11" id="KW-0285">Flavoprotein</keyword>
<evidence type="ECO:0000256" key="10">
    <source>
        <dbReference type="ARBA" id="ARBA00031800"/>
    </source>
</evidence>
<dbReference type="PANTHER" id="PTHR11806">
    <property type="entry name" value="GLUCOSE INHIBITED DIVISION PROTEIN A"/>
    <property type="match status" value="1"/>
</dbReference>
<dbReference type="InterPro" id="IPR047001">
    <property type="entry name" value="MnmG_C_subdom"/>
</dbReference>
<evidence type="ECO:0000313" key="14">
    <source>
        <dbReference type="EMBL" id="QRR02843.1"/>
    </source>
</evidence>
<dbReference type="Gene3D" id="1.10.10.1800">
    <property type="entry name" value="tRNA uridine 5-carboxymethylaminomethyl modification enzyme MnmG/GidA"/>
    <property type="match status" value="1"/>
</dbReference>
<protein>
    <recommendedName>
        <fullName evidence="4 11">tRNA uridine 5-carboxymethylaminomethyl modification enzyme MnmG</fullName>
    </recommendedName>
    <alternativeName>
        <fullName evidence="10 11">Glucose-inhibited division protein A</fullName>
    </alternativeName>
</protein>
<reference evidence="14 15" key="1">
    <citation type="submission" date="2020-06" db="EMBL/GenBank/DDBJ databases">
        <title>Dyadobacter sandarakinus sp. nov., isolated from the soil of the Arctic Yellow River Station.</title>
        <authorList>
            <person name="Zhang Y."/>
            <person name="Peng F."/>
        </authorList>
    </citation>
    <scope>NUCLEOTIDE SEQUENCE [LARGE SCALE GENOMIC DNA]</scope>
    <source>
        <strain evidence="14 15">Q3-56</strain>
    </source>
</reference>
<keyword evidence="6 11" id="KW-0819">tRNA processing</keyword>
<dbReference type="Pfam" id="PF01134">
    <property type="entry name" value="GIDA"/>
    <property type="match status" value="1"/>
</dbReference>
<dbReference type="EMBL" id="CP056775">
    <property type="protein sequence ID" value="QRR02843.1"/>
    <property type="molecule type" value="Genomic_DNA"/>
</dbReference>
<evidence type="ECO:0000256" key="5">
    <source>
        <dbReference type="ARBA" id="ARBA00022630"/>
    </source>
</evidence>
<dbReference type="NCBIfam" id="TIGR00136">
    <property type="entry name" value="mnmG_gidA"/>
    <property type="match status" value="1"/>
</dbReference>
<evidence type="ECO:0000256" key="11">
    <source>
        <dbReference type="HAMAP-Rule" id="MF_00129"/>
    </source>
</evidence>
<dbReference type="Pfam" id="PF21680">
    <property type="entry name" value="GIDA_C_1st"/>
    <property type="match status" value="1"/>
</dbReference>
<dbReference type="InterPro" id="IPR036188">
    <property type="entry name" value="FAD/NAD-bd_sf"/>
</dbReference>
<dbReference type="RefSeq" id="WP_204658194.1">
    <property type="nucleotide sequence ID" value="NZ_CP056775.1"/>
</dbReference>
<feature type="binding site" evidence="11">
    <location>
        <begin position="270"/>
        <end position="284"/>
    </location>
    <ligand>
        <name>NAD(+)</name>
        <dbReference type="ChEBI" id="CHEBI:57540"/>
    </ligand>
</feature>
<evidence type="ECO:0000256" key="4">
    <source>
        <dbReference type="ARBA" id="ARBA00020461"/>
    </source>
</evidence>
<evidence type="ECO:0000256" key="9">
    <source>
        <dbReference type="ARBA" id="ARBA00025948"/>
    </source>
</evidence>